<dbReference type="InterPro" id="IPR000719">
    <property type="entry name" value="Prot_kinase_dom"/>
</dbReference>
<dbReference type="Gene3D" id="2.60.200.20">
    <property type="match status" value="1"/>
</dbReference>
<evidence type="ECO:0000256" key="2">
    <source>
        <dbReference type="ARBA" id="ARBA00022840"/>
    </source>
</evidence>
<dbReference type="InterPro" id="IPR000253">
    <property type="entry name" value="FHA_dom"/>
</dbReference>
<protein>
    <submittedName>
        <fullName evidence="6">Ovarian-specific serine/threonine-protein kinase Lok-like</fullName>
    </submittedName>
</protein>
<gene>
    <name evidence="6" type="primary">LOC106746783</name>
</gene>
<keyword evidence="1" id="KW-0547">Nucleotide-binding</keyword>
<name>A0A6P3XLE6_DINQU</name>
<evidence type="ECO:0000259" key="3">
    <source>
        <dbReference type="PROSITE" id="PS50006"/>
    </source>
</evidence>
<proteinExistence type="predicted"/>
<sequence>MTSQEYIPSSQPDTQNVDDAALTQSQDALSQQPTLAIWGRLCSLRAHFKDINMSGDVYTLGRAESCDICITSQSVRENLLNCMSKVHCRIYRERINNTNETIVYLEDNSRNGTFVDKVIVGYGKRVIIDDKSEISLAKASLTIYRFENMIRPEGNKLPLELKRRYAQSYKLGSGACGEVRLIFTKDGTRKFAMKTIQKCDFSSNGRINQLNNPEKIRNEVEILRKLKHPCIVRMEDIHDTPTTVYIVLELMEGGELLERIRSRGKLSESCAKLIFYQVILAVQYLHKEGITHRDLKPENILLADNSDITVVKVSDFGLAKLVDTQTMMKTFCGTPMYVAPEILNNLGRNSYTNQVDVWSLGVILYACLSGVLPFSPGSRRYTLEQQIRYGIYSFRKPHFEHVSQEAQDLIRCMLTVEPNKRITIHQILLHSWLRDSNMHSIIHSLIFAENNENIPPSNICRERPEICLPPEKRARLNV</sequence>
<organism evidence="5 6">
    <name type="scientific">Dinoponera quadriceps</name>
    <name type="common">South American ant</name>
    <dbReference type="NCBI Taxonomy" id="609295"/>
    <lineage>
        <taxon>Eukaryota</taxon>
        <taxon>Metazoa</taxon>
        <taxon>Ecdysozoa</taxon>
        <taxon>Arthropoda</taxon>
        <taxon>Hexapoda</taxon>
        <taxon>Insecta</taxon>
        <taxon>Pterygota</taxon>
        <taxon>Neoptera</taxon>
        <taxon>Endopterygota</taxon>
        <taxon>Hymenoptera</taxon>
        <taxon>Apocrita</taxon>
        <taxon>Aculeata</taxon>
        <taxon>Formicoidea</taxon>
        <taxon>Formicidae</taxon>
        <taxon>Ponerinae</taxon>
        <taxon>Ponerini</taxon>
        <taxon>Dinoponera</taxon>
    </lineage>
</organism>
<keyword evidence="5" id="KW-1185">Reference proteome</keyword>
<feature type="domain" description="FHA" evidence="3">
    <location>
        <begin position="58"/>
        <end position="120"/>
    </location>
</feature>
<dbReference type="SMART" id="SM00240">
    <property type="entry name" value="FHA"/>
    <property type="match status" value="1"/>
</dbReference>
<accession>A0A6P3XLE6</accession>
<dbReference type="SUPFAM" id="SSF49879">
    <property type="entry name" value="SMAD/FHA domain"/>
    <property type="match status" value="1"/>
</dbReference>
<dbReference type="GO" id="GO:0005524">
    <property type="term" value="F:ATP binding"/>
    <property type="evidence" value="ECO:0007669"/>
    <property type="project" value="UniProtKB-KW"/>
</dbReference>
<dbReference type="PROSITE" id="PS50011">
    <property type="entry name" value="PROTEIN_KINASE_DOM"/>
    <property type="match status" value="1"/>
</dbReference>
<dbReference type="PROSITE" id="PS00108">
    <property type="entry name" value="PROTEIN_KINASE_ST"/>
    <property type="match status" value="1"/>
</dbReference>
<dbReference type="InterPro" id="IPR008271">
    <property type="entry name" value="Ser/Thr_kinase_AS"/>
</dbReference>
<evidence type="ECO:0000313" key="6">
    <source>
        <dbReference type="RefSeq" id="XP_014479286.1"/>
    </source>
</evidence>
<dbReference type="PROSITE" id="PS50006">
    <property type="entry name" value="FHA_DOMAIN"/>
    <property type="match status" value="1"/>
</dbReference>
<dbReference type="OrthoDB" id="40902at2759"/>
<keyword evidence="2" id="KW-0067">ATP-binding</keyword>
<reference evidence="6" key="1">
    <citation type="submission" date="2025-08" db="UniProtKB">
        <authorList>
            <consortium name="RefSeq"/>
        </authorList>
    </citation>
    <scope>IDENTIFICATION</scope>
</reference>
<dbReference type="SMART" id="SM00220">
    <property type="entry name" value="S_TKc"/>
    <property type="match status" value="1"/>
</dbReference>
<dbReference type="GO" id="GO:0004672">
    <property type="term" value="F:protein kinase activity"/>
    <property type="evidence" value="ECO:0007669"/>
    <property type="project" value="InterPro"/>
</dbReference>
<dbReference type="AlphaFoldDB" id="A0A6P3XLE6"/>
<dbReference type="KEGG" id="dqu:106746783"/>
<dbReference type="Proteomes" id="UP000515204">
    <property type="component" value="Unplaced"/>
</dbReference>
<feature type="domain" description="Protein kinase" evidence="4">
    <location>
        <begin position="165"/>
        <end position="433"/>
    </location>
</feature>
<evidence type="ECO:0000259" key="4">
    <source>
        <dbReference type="PROSITE" id="PS50011"/>
    </source>
</evidence>
<dbReference type="InterPro" id="IPR011009">
    <property type="entry name" value="Kinase-like_dom_sf"/>
</dbReference>
<evidence type="ECO:0000256" key="1">
    <source>
        <dbReference type="ARBA" id="ARBA00022741"/>
    </source>
</evidence>
<dbReference type="FunFam" id="1.10.510.10:FF:000571">
    <property type="entry name" value="Maternal embryonic leucine zipper kinase"/>
    <property type="match status" value="1"/>
</dbReference>
<dbReference type="PANTHER" id="PTHR24347">
    <property type="entry name" value="SERINE/THREONINE-PROTEIN KINASE"/>
    <property type="match status" value="1"/>
</dbReference>
<evidence type="ECO:0000313" key="5">
    <source>
        <dbReference type="Proteomes" id="UP000515204"/>
    </source>
</evidence>
<dbReference type="SUPFAM" id="SSF56112">
    <property type="entry name" value="Protein kinase-like (PK-like)"/>
    <property type="match status" value="1"/>
</dbReference>
<dbReference type="Pfam" id="PF00498">
    <property type="entry name" value="FHA"/>
    <property type="match status" value="1"/>
</dbReference>
<dbReference type="RefSeq" id="XP_014479286.1">
    <property type="nucleotide sequence ID" value="XM_014623800.1"/>
</dbReference>
<dbReference type="Pfam" id="PF00069">
    <property type="entry name" value="Pkinase"/>
    <property type="match status" value="1"/>
</dbReference>
<dbReference type="InterPro" id="IPR008984">
    <property type="entry name" value="SMAD_FHA_dom_sf"/>
</dbReference>
<dbReference type="Gene3D" id="1.10.510.10">
    <property type="entry name" value="Transferase(Phosphotransferase) domain 1"/>
    <property type="match status" value="1"/>
</dbReference>
<dbReference type="GeneID" id="106746783"/>